<dbReference type="Proteomes" id="UP000095280">
    <property type="component" value="Unplaced"/>
</dbReference>
<proteinExistence type="predicted"/>
<dbReference type="SUPFAM" id="SSF52540">
    <property type="entry name" value="P-loop containing nucleoside triphosphate hydrolases"/>
    <property type="match status" value="1"/>
</dbReference>
<dbReference type="Pfam" id="PF00071">
    <property type="entry name" value="Ras"/>
    <property type="match status" value="1"/>
</dbReference>
<evidence type="ECO:0000313" key="2">
    <source>
        <dbReference type="WBParaSite" id="maker-unitig_21775-snap-gene-0.1-mRNA-1"/>
    </source>
</evidence>
<reference evidence="2" key="1">
    <citation type="submission" date="2016-11" db="UniProtKB">
        <authorList>
            <consortium name="WormBaseParasite"/>
        </authorList>
    </citation>
    <scope>IDENTIFICATION</scope>
</reference>
<protein>
    <submittedName>
        <fullName evidence="2">J domain-containing protein</fullName>
    </submittedName>
</protein>
<dbReference type="AlphaFoldDB" id="A0A1I8F5Z3"/>
<accession>A0A1I8F5Z3</accession>
<sequence length="190" mass="21502">MTIGIDFGVTKVTVGDRPDVKVNIFRLRAWPSVFYEVRNEFYRDVQGVMLVYDVTNRASFESLGGGGDAWIKEMKSELARRKHIANAARGYRYFETSALNGDGVSVDVSNGLFDGEFLVQLGYNTDRLNAIIEAVRVASRETTTRDCGIAQNALSVRRLAVLLHPDKSDRSWQRRRLFKILVNARNQLLL</sequence>
<dbReference type="GO" id="GO:0003924">
    <property type="term" value="F:GTPase activity"/>
    <property type="evidence" value="ECO:0007669"/>
    <property type="project" value="InterPro"/>
</dbReference>
<dbReference type="SMART" id="SM00175">
    <property type="entry name" value="RAB"/>
    <property type="match status" value="1"/>
</dbReference>
<keyword evidence="1" id="KW-1185">Reference proteome</keyword>
<dbReference type="InterPro" id="IPR001806">
    <property type="entry name" value="Small_GTPase"/>
</dbReference>
<name>A0A1I8F5Z3_9PLAT</name>
<dbReference type="GO" id="GO:0005525">
    <property type="term" value="F:GTP binding"/>
    <property type="evidence" value="ECO:0007669"/>
    <property type="project" value="InterPro"/>
</dbReference>
<evidence type="ECO:0000313" key="1">
    <source>
        <dbReference type="Proteomes" id="UP000095280"/>
    </source>
</evidence>
<dbReference type="WBParaSite" id="maker-unitig_21775-snap-gene-0.1-mRNA-1">
    <property type="protein sequence ID" value="maker-unitig_21775-snap-gene-0.1-mRNA-1"/>
    <property type="gene ID" value="maker-unitig_21775-snap-gene-0.1"/>
</dbReference>
<dbReference type="InterPro" id="IPR027417">
    <property type="entry name" value="P-loop_NTPase"/>
</dbReference>
<dbReference type="PROSITE" id="PS51419">
    <property type="entry name" value="RAB"/>
    <property type="match status" value="1"/>
</dbReference>
<organism evidence="1 2">
    <name type="scientific">Macrostomum lignano</name>
    <dbReference type="NCBI Taxonomy" id="282301"/>
    <lineage>
        <taxon>Eukaryota</taxon>
        <taxon>Metazoa</taxon>
        <taxon>Spiralia</taxon>
        <taxon>Lophotrochozoa</taxon>
        <taxon>Platyhelminthes</taxon>
        <taxon>Rhabditophora</taxon>
        <taxon>Macrostomorpha</taxon>
        <taxon>Macrostomida</taxon>
        <taxon>Macrostomidae</taxon>
        <taxon>Macrostomum</taxon>
    </lineage>
</organism>
<dbReference type="Gene3D" id="3.40.50.300">
    <property type="entry name" value="P-loop containing nucleotide triphosphate hydrolases"/>
    <property type="match status" value="1"/>
</dbReference>